<evidence type="ECO:0000313" key="3">
    <source>
        <dbReference type="EMBL" id="CAG8824519.1"/>
    </source>
</evidence>
<dbReference type="EMBL" id="CAJVQB010036846">
    <property type="protein sequence ID" value="CAG8824519.1"/>
    <property type="molecule type" value="Genomic_DNA"/>
</dbReference>
<dbReference type="InterPro" id="IPR012337">
    <property type="entry name" value="RNaseH-like_sf"/>
</dbReference>
<sequence length="231" mass="26988">MNDTSVLPTPVVSDSPLKHLQVDLVDLLLYAEYNDGYSYFLMLIDVFLLYVWAIPLKDKEESTIYSELINIFKNFGPSTKLQADNRSEFITSILKNTCNAFKIKLVHNHTRYSQSQEKIKRFNQTLEPHEAHKKLPYEAFFGFKMHAVYNILENIIPKNVALEDITPDNIEPKDIVLKNILKEITPAATQNNYNQALYEFYIIQVKCVYEKVVQNDKTYQNKLVIHRSVHR</sequence>
<name>A0ABN7WB63_GIGMA</name>
<dbReference type="PANTHER" id="PTHR46585">
    <property type="entry name" value="INTEGRASE CORE DOMAIN CONTAINING PROTEIN"/>
    <property type="match status" value="1"/>
</dbReference>
<feature type="non-terminal residue" evidence="3">
    <location>
        <position position="231"/>
    </location>
</feature>
<accession>A0ABN7WB63</accession>
<dbReference type="Gene3D" id="3.30.420.10">
    <property type="entry name" value="Ribonuclease H-like superfamily/Ribonuclease H"/>
    <property type="match status" value="1"/>
</dbReference>
<dbReference type="Proteomes" id="UP000789901">
    <property type="component" value="Unassembled WGS sequence"/>
</dbReference>
<comment type="caution">
    <text evidence="3">The sequence shown here is derived from an EMBL/GenBank/DDBJ whole genome shotgun (WGS) entry which is preliminary data.</text>
</comment>
<keyword evidence="1" id="KW-1133">Transmembrane helix</keyword>
<feature type="transmembrane region" description="Helical" evidence="1">
    <location>
        <begin position="37"/>
        <end position="56"/>
    </location>
</feature>
<evidence type="ECO:0000259" key="2">
    <source>
        <dbReference type="PROSITE" id="PS50994"/>
    </source>
</evidence>
<keyword evidence="1" id="KW-0812">Transmembrane</keyword>
<keyword evidence="1" id="KW-0472">Membrane</keyword>
<dbReference type="PROSITE" id="PS50994">
    <property type="entry name" value="INTEGRASE"/>
    <property type="match status" value="1"/>
</dbReference>
<dbReference type="InterPro" id="IPR001584">
    <property type="entry name" value="Integrase_cat-core"/>
</dbReference>
<proteinExistence type="predicted"/>
<gene>
    <name evidence="3" type="ORF">GMARGA_LOCUS28592</name>
</gene>
<reference evidence="3 4" key="1">
    <citation type="submission" date="2021-06" db="EMBL/GenBank/DDBJ databases">
        <authorList>
            <person name="Kallberg Y."/>
            <person name="Tangrot J."/>
            <person name="Rosling A."/>
        </authorList>
    </citation>
    <scope>NUCLEOTIDE SEQUENCE [LARGE SCALE GENOMIC DNA]</scope>
    <source>
        <strain evidence="3 4">120-4 pot B 10/14</strain>
    </source>
</reference>
<dbReference type="InterPro" id="IPR036397">
    <property type="entry name" value="RNaseH_sf"/>
</dbReference>
<evidence type="ECO:0000256" key="1">
    <source>
        <dbReference type="SAM" id="Phobius"/>
    </source>
</evidence>
<organism evidence="3 4">
    <name type="scientific">Gigaspora margarita</name>
    <dbReference type="NCBI Taxonomy" id="4874"/>
    <lineage>
        <taxon>Eukaryota</taxon>
        <taxon>Fungi</taxon>
        <taxon>Fungi incertae sedis</taxon>
        <taxon>Mucoromycota</taxon>
        <taxon>Glomeromycotina</taxon>
        <taxon>Glomeromycetes</taxon>
        <taxon>Diversisporales</taxon>
        <taxon>Gigasporaceae</taxon>
        <taxon>Gigaspora</taxon>
    </lineage>
</organism>
<dbReference type="Pfam" id="PF00665">
    <property type="entry name" value="rve"/>
    <property type="match status" value="1"/>
</dbReference>
<feature type="domain" description="Integrase catalytic" evidence="2">
    <location>
        <begin position="12"/>
        <end position="175"/>
    </location>
</feature>
<evidence type="ECO:0000313" key="4">
    <source>
        <dbReference type="Proteomes" id="UP000789901"/>
    </source>
</evidence>
<keyword evidence="4" id="KW-1185">Reference proteome</keyword>
<protein>
    <submittedName>
        <fullName evidence="3">39690_t:CDS:1</fullName>
    </submittedName>
</protein>
<dbReference type="SUPFAM" id="SSF53098">
    <property type="entry name" value="Ribonuclease H-like"/>
    <property type="match status" value="1"/>
</dbReference>